<evidence type="ECO:0000313" key="2">
    <source>
        <dbReference type="Proteomes" id="UP000316621"/>
    </source>
</evidence>
<gene>
    <name evidence="1" type="ORF">C5167_039659</name>
</gene>
<accession>A0A4Y7IF83</accession>
<protein>
    <submittedName>
        <fullName evidence="1">Uncharacterized protein</fullName>
    </submittedName>
</protein>
<dbReference type="EMBL" id="CM010715">
    <property type="protein sequence ID" value="RZC46706.1"/>
    <property type="molecule type" value="Genomic_DNA"/>
</dbReference>
<reference evidence="1 2" key="1">
    <citation type="journal article" date="2018" name="Science">
        <title>The opium poppy genome and morphinan production.</title>
        <authorList>
            <person name="Guo L."/>
            <person name="Winzer T."/>
            <person name="Yang X."/>
            <person name="Li Y."/>
            <person name="Ning Z."/>
            <person name="He Z."/>
            <person name="Teodor R."/>
            <person name="Lu Y."/>
            <person name="Bowser T.A."/>
            <person name="Graham I.A."/>
            <person name="Ye K."/>
        </authorList>
    </citation>
    <scope>NUCLEOTIDE SEQUENCE [LARGE SCALE GENOMIC DNA]</scope>
    <source>
        <strain evidence="2">cv. HN1</strain>
        <tissue evidence="1">Leaves</tissue>
    </source>
</reference>
<evidence type="ECO:0000313" key="1">
    <source>
        <dbReference type="EMBL" id="RZC46706.1"/>
    </source>
</evidence>
<dbReference type="Proteomes" id="UP000316621">
    <property type="component" value="Chromosome 1"/>
</dbReference>
<feature type="non-terminal residue" evidence="1">
    <location>
        <position position="63"/>
    </location>
</feature>
<name>A0A4Y7IF83_PAPSO</name>
<keyword evidence="2" id="KW-1185">Reference proteome</keyword>
<dbReference type="Gramene" id="RZC46706">
    <property type="protein sequence ID" value="RZC46706"/>
    <property type="gene ID" value="C5167_039659"/>
</dbReference>
<organism evidence="1 2">
    <name type="scientific">Papaver somniferum</name>
    <name type="common">Opium poppy</name>
    <dbReference type="NCBI Taxonomy" id="3469"/>
    <lineage>
        <taxon>Eukaryota</taxon>
        <taxon>Viridiplantae</taxon>
        <taxon>Streptophyta</taxon>
        <taxon>Embryophyta</taxon>
        <taxon>Tracheophyta</taxon>
        <taxon>Spermatophyta</taxon>
        <taxon>Magnoliopsida</taxon>
        <taxon>Ranunculales</taxon>
        <taxon>Papaveraceae</taxon>
        <taxon>Papaveroideae</taxon>
        <taxon>Papaver</taxon>
    </lineage>
</organism>
<proteinExistence type="predicted"/>
<sequence>MFIPKLVKEIQVIVVGGDENRMMKLVKEIVAVLVVEVVVEIWCDFGGWEMVVVVISCGCERRK</sequence>
<dbReference type="AlphaFoldDB" id="A0A4Y7IF83"/>